<evidence type="ECO:0000313" key="2">
    <source>
        <dbReference type="Proteomes" id="UP000054166"/>
    </source>
</evidence>
<dbReference type="InParanoid" id="A0A0C3B5Y6"/>
<accession>A0A0C3B5Y6</accession>
<reference evidence="1 2" key="1">
    <citation type="submission" date="2014-04" db="EMBL/GenBank/DDBJ databases">
        <authorList>
            <consortium name="DOE Joint Genome Institute"/>
            <person name="Kuo A."/>
            <person name="Tarkka M."/>
            <person name="Buscot F."/>
            <person name="Kohler A."/>
            <person name="Nagy L.G."/>
            <person name="Floudas D."/>
            <person name="Copeland A."/>
            <person name="Barry K.W."/>
            <person name="Cichocki N."/>
            <person name="Veneault-Fourrey C."/>
            <person name="LaButti K."/>
            <person name="Lindquist E.A."/>
            <person name="Lipzen A."/>
            <person name="Lundell T."/>
            <person name="Morin E."/>
            <person name="Murat C."/>
            <person name="Sun H."/>
            <person name="Tunlid A."/>
            <person name="Henrissat B."/>
            <person name="Grigoriev I.V."/>
            <person name="Hibbett D.S."/>
            <person name="Martin F."/>
            <person name="Nordberg H.P."/>
            <person name="Cantor M.N."/>
            <person name="Hua S.X."/>
        </authorList>
    </citation>
    <scope>NUCLEOTIDE SEQUENCE [LARGE SCALE GENOMIC DNA]</scope>
    <source>
        <strain evidence="1 2">F 1598</strain>
    </source>
</reference>
<gene>
    <name evidence="1" type="ORF">PILCRDRAFT_15881</name>
</gene>
<reference evidence="2" key="2">
    <citation type="submission" date="2015-01" db="EMBL/GenBank/DDBJ databases">
        <title>Evolutionary Origins and Diversification of the Mycorrhizal Mutualists.</title>
        <authorList>
            <consortium name="DOE Joint Genome Institute"/>
            <consortium name="Mycorrhizal Genomics Consortium"/>
            <person name="Kohler A."/>
            <person name="Kuo A."/>
            <person name="Nagy L.G."/>
            <person name="Floudas D."/>
            <person name="Copeland A."/>
            <person name="Barry K.W."/>
            <person name="Cichocki N."/>
            <person name="Veneault-Fourrey C."/>
            <person name="LaButti K."/>
            <person name="Lindquist E.A."/>
            <person name="Lipzen A."/>
            <person name="Lundell T."/>
            <person name="Morin E."/>
            <person name="Murat C."/>
            <person name="Riley R."/>
            <person name="Ohm R."/>
            <person name="Sun H."/>
            <person name="Tunlid A."/>
            <person name="Henrissat B."/>
            <person name="Grigoriev I.V."/>
            <person name="Hibbett D.S."/>
            <person name="Martin F."/>
        </authorList>
    </citation>
    <scope>NUCLEOTIDE SEQUENCE [LARGE SCALE GENOMIC DNA]</scope>
    <source>
        <strain evidence="2">F 1598</strain>
    </source>
</reference>
<keyword evidence="2" id="KW-1185">Reference proteome</keyword>
<proteinExistence type="predicted"/>
<dbReference type="EMBL" id="KN833111">
    <property type="protein sequence ID" value="KIM72707.1"/>
    <property type="molecule type" value="Genomic_DNA"/>
</dbReference>
<sequence>MDARWDGDFLILLLPMGGTSSLPEGVFPETLKDLKTLDILKILMQELHDIL</sequence>
<organism evidence="1 2">
    <name type="scientific">Piloderma croceum (strain F 1598)</name>
    <dbReference type="NCBI Taxonomy" id="765440"/>
    <lineage>
        <taxon>Eukaryota</taxon>
        <taxon>Fungi</taxon>
        <taxon>Dikarya</taxon>
        <taxon>Basidiomycota</taxon>
        <taxon>Agaricomycotina</taxon>
        <taxon>Agaricomycetes</taxon>
        <taxon>Agaricomycetidae</taxon>
        <taxon>Atheliales</taxon>
        <taxon>Atheliaceae</taxon>
        <taxon>Piloderma</taxon>
    </lineage>
</organism>
<dbReference type="HOGENOM" id="CLU_3107227_0_0_1"/>
<dbReference type="Proteomes" id="UP000054166">
    <property type="component" value="Unassembled WGS sequence"/>
</dbReference>
<evidence type="ECO:0000313" key="1">
    <source>
        <dbReference type="EMBL" id="KIM72707.1"/>
    </source>
</evidence>
<protein>
    <submittedName>
        <fullName evidence="1">Uncharacterized protein</fullName>
    </submittedName>
</protein>
<name>A0A0C3B5Y6_PILCF</name>
<dbReference type="AlphaFoldDB" id="A0A0C3B5Y6"/>